<evidence type="ECO:0000313" key="1">
    <source>
        <dbReference type="EMBL" id="CAE0488882.1"/>
    </source>
</evidence>
<dbReference type="AlphaFoldDB" id="A0A7S3QP59"/>
<organism evidence="1">
    <name type="scientific">Dunaliella tertiolecta</name>
    <name type="common">Green alga</name>
    <dbReference type="NCBI Taxonomy" id="3047"/>
    <lineage>
        <taxon>Eukaryota</taxon>
        <taxon>Viridiplantae</taxon>
        <taxon>Chlorophyta</taxon>
        <taxon>core chlorophytes</taxon>
        <taxon>Chlorophyceae</taxon>
        <taxon>CS clade</taxon>
        <taxon>Chlamydomonadales</taxon>
        <taxon>Dunaliellaceae</taxon>
        <taxon>Dunaliella</taxon>
    </lineage>
</organism>
<sequence length="114" mass="12482">MMPLSSHPQTSPANRCLDMLMIVAMEGCVSAERDGSQCFCSEAVADSYILKSTNAPKPILKPGNRLRLSTLRRGWWRHASYLSQRNPMGRTSVSFPISFNASKPPAAPSDAATR</sequence>
<gene>
    <name evidence="1" type="ORF">DTER00134_LOCUS3952</name>
</gene>
<accession>A0A7S3QP59</accession>
<dbReference type="EMBL" id="HBIP01007447">
    <property type="protein sequence ID" value="CAE0488882.1"/>
    <property type="molecule type" value="Transcribed_RNA"/>
</dbReference>
<proteinExistence type="predicted"/>
<protein>
    <submittedName>
        <fullName evidence="1">Uncharacterized protein</fullName>
    </submittedName>
</protein>
<reference evidence="1" key="1">
    <citation type="submission" date="2021-01" db="EMBL/GenBank/DDBJ databases">
        <authorList>
            <person name="Corre E."/>
            <person name="Pelletier E."/>
            <person name="Niang G."/>
            <person name="Scheremetjew M."/>
            <person name="Finn R."/>
            <person name="Kale V."/>
            <person name="Holt S."/>
            <person name="Cochrane G."/>
            <person name="Meng A."/>
            <person name="Brown T."/>
            <person name="Cohen L."/>
        </authorList>
    </citation>
    <scope>NUCLEOTIDE SEQUENCE</scope>
    <source>
        <strain evidence="1">CCMP1320</strain>
    </source>
</reference>
<name>A0A7S3QP59_DUNTE</name>